<protein>
    <submittedName>
        <fullName evidence="1">Uncharacterized protein</fullName>
    </submittedName>
</protein>
<evidence type="ECO:0000313" key="2">
    <source>
        <dbReference type="Proteomes" id="UP000780801"/>
    </source>
</evidence>
<comment type="caution">
    <text evidence="1">The sequence shown here is derived from an EMBL/GenBank/DDBJ whole genome shotgun (WGS) entry which is preliminary data.</text>
</comment>
<organism evidence="1 2">
    <name type="scientific">Lunasporangiospora selenospora</name>
    <dbReference type="NCBI Taxonomy" id="979761"/>
    <lineage>
        <taxon>Eukaryota</taxon>
        <taxon>Fungi</taxon>
        <taxon>Fungi incertae sedis</taxon>
        <taxon>Mucoromycota</taxon>
        <taxon>Mortierellomycotina</taxon>
        <taxon>Mortierellomycetes</taxon>
        <taxon>Mortierellales</taxon>
        <taxon>Mortierellaceae</taxon>
        <taxon>Lunasporangiospora</taxon>
    </lineage>
</organism>
<name>A0A9P6K955_9FUNG</name>
<keyword evidence="2" id="KW-1185">Reference proteome</keyword>
<dbReference type="OrthoDB" id="10510391at2759"/>
<reference evidence="1" key="1">
    <citation type="journal article" date="2020" name="Fungal Divers.">
        <title>Resolving the Mortierellaceae phylogeny through synthesis of multi-gene phylogenetics and phylogenomics.</title>
        <authorList>
            <person name="Vandepol N."/>
            <person name="Liber J."/>
            <person name="Desiro A."/>
            <person name="Na H."/>
            <person name="Kennedy M."/>
            <person name="Barry K."/>
            <person name="Grigoriev I.V."/>
            <person name="Miller A.N."/>
            <person name="O'Donnell K."/>
            <person name="Stajich J.E."/>
            <person name="Bonito G."/>
        </authorList>
    </citation>
    <scope>NUCLEOTIDE SEQUENCE</scope>
    <source>
        <strain evidence="1">KOD1015</strain>
    </source>
</reference>
<feature type="non-terminal residue" evidence="1">
    <location>
        <position position="80"/>
    </location>
</feature>
<dbReference type="EMBL" id="JAABOA010006686">
    <property type="protein sequence ID" value="KAF9555951.1"/>
    <property type="molecule type" value="Genomic_DNA"/>
</dbReference>
<accession>A0A9P6K955</accession>
<dbReference type="Proteomes" id="UP000780801">
    <property type="component" value="Unassembled WGS sequence"/>
</dbReference>
<sequence length="80" mass="9017">MYNLMRGFYGSHGLKATKHRAQQSGKSEEDVSIKTVTDDLVREARKEDLQSVLIIGDGDFTTTKGGHVKCCKYLQRLAER</sequence>
<gene>
    <name evidence="1" type="ORF">BGW38_009212</name>
</gene>
<dbReference type="AlphaFoldDB" id="A0A9P6K955"/>
<proteinExistence type="predicted"/>
<evidence type="ECO:0000313" key="1">
    <source>
        <dbReference type="EMBL" id="KAF9555951.1"/>
    </source>
</evidence>